<dbReference type="Pfam" id="PF14054">
    <property type="entry name" value="DUF4249"/>
    <property type="match status" value="1"/>
</dbReference>
<name>A0ABT8LHE9_9BACT</name>
<dbReference type="RefSeq" id="WP_346762544.1">
    <property type="nucleotide sequence ID" value="NZ_JAUJEB010000014.1"/>
</dbReference>
<comment type="caution">
    <text evidence="1">The sequence shown here is derived from an EMBL/GenBank/DDBJ whole genome shotgun (WGS) entry which is preliminary data.</text>
</comment>
<proteinExistence type="predicted"/>
<protein>
    <submittedName>
        <fullName evidence="1">DUF4249 domain-containing protein</fullName>
    </submittedName>
</protein>
<evidence type="ECO:0000313" key="2">
    <source>
        <dbReference type="Proteomes" id="UP001172083"/>
    </source>
</evidence>
<gene>
    <name evidence="1" type="ORF">QQ020_34360</name>
</gene>
<evidence type="ECO:0000313" key="1">
    <source>
        <dbReference type="EMBL" id="MDN5217207.1"/>
    </source>
</evidence>
<organism evidence="1 2">
    <name type="scientific">Agaribacillus aureus</name>
    <dbReference type="NCBI Taxonomy" id="3051825"/>
    <lineage>
        <taxon>Bacteria</taxon>
        <taxon>Pseudomonadati</taxon>
        <taxon>Bacteroidota</taxon>
        <taxon>Cytophagia</taxon>
        <taxon>Cytophagales</taxon>
        <taxon>Splendidivirgaceae</taxon>
        <taxon>Agaribacillus</taxon>
    </lineage>
</organism>
<sequence>MQLKLYDHRFFVQLLLLCWLTGCIDKIPLDTEGMVDLLVIEGSINNQPGPYTITIKRSGDFSEDQLAIPDPVTGAQVRIVASTGESSAMSEIDPGIYQTDDLNFRGEIGKSYHMEATLADGKTYRSLAEELLPVPPIEQVNFGTIKQEVLGDNNVISEEDFIRFSVDTRIPDDGKRHYLKWNFTGEYVFSEIGDPSVPLKPVRRCYVPDNIDLNKIVIFSGGDGARKELTKELLVKDLDNKFLITYCFHLFQQSLTPGAYAFWEKVEALVNRSGSLFEVPPGRIDGNIINPDEPDEEVLGYFYATAVDDVRFFVQRRDIEDVVIFNNCNNADPELLALCLNCLLVTNSTLEKPPYWED</sequence>
<dbReference type="PROSITE" id="PS51257">
    <property type="entry name" value="PROKAR_LIPOPROTEIN"/>
    <property type="match status" value="1"/>
</dbReference>
<dbReference type="Proteomes" id="UP001172083">
    <property type="component" value="Unassembled WGS sequence"/>
</dbReference>
<dbReference type="InterPro" id="IPR025345">
    <property type="entry name" value="DUF4249"/>
</dbReference>
<reference evidence="1" key="1">
    <citation type="submission" date="2023-06" db="EMBL/GenBank/DDBJ databases">
        <title>Genomic of Agaribacillus aureum.</title>
        <authorList>
            <person name="Wang G."/>
        </authorList>
    </citation>
    <scope>NUCLEOTIDE SEQUENCE</scope>
    <source>
        <strain evidence="1">BMA12</strain>
    </source>
</reference>
<accession>A0ABT8LHE9</accession>
<keyword evidence="2" id="KW-1185">Reference proteome</keyword>
<dbReference type="EMBL" id="JAUJEB010000014">
    <property type="protein sequence ID" value="MDN5217207.1"/>
    <property type="molecule type" value="Genomic_DNA"/>
</dbReference>